<dbReference type="AlphaFoldDB" id="A0A2I0K3S6"/>
<evidence type="ECO:0000313" key="2">
    <source>
        <dbReference type="Proteomes" id="UP000233551"/>
    </source>
</evidence>
<dbReference type="EMBL" id="PGOL01000930">
    <property type="protein sequence ID" value="PKI62773.1"/>
    <property type="molecule type" value="Genomic_DNA"/>
</dbReference>
<name>A0A2I0K3S6_PUNGR</name>
<comment type="caution">
    <text evidence="1">The sequence shown here is derived from an EMBL/GenBank/DDBJ whole genome shotgun (WGS) entry which is preliminary data.</text>
</comment>
<dbReference type="Proteomes" id="UP000233551">
    <property type="component" value="Unassembled WGS sequence"/>
</dbReference>
<gene>
    <name evidence="1" type="ORF">CRG98_016832</name>
</gene>
<proteinExistence type="predicted"/>
<keyword evidence="2" id="KW-1185">Reference proteome</keyword>
<reference evidence="1 2" key="1">
    <citation type="submission" date="2017-11" db="EMBL/GenBank/DDBJ databases">
        <title>De-novo sequencing of pomegranate (Punica granatum L.) genome.</title>
        <authorList>
            <person name="Akparov Z."/>
            <person name="Amiraslanov A."/>
            <person name="Hajiyeva S."/>
            <person name="Abbasov M."/>
            <person name="Kaur K."/>
            <person name="Hamwieh A."/>
            <person name="Solovyev V."/>
            <person name="Salamov A."/>
            <person name="Braich B."/>
            <person name="Kosarev P."/>
            <person name="Mahmoud A."/>
            <person name="Hajiyev E."/>
            <person name="Babayeva S."/>
            <person name="Izzatullayeva V."/>
            <person name="Mammadov A."/>
            <person name="Mammadov A."/>
            <person name="Sharifova S."/>
            <person name="Ojaghi J."/>
            <person name="Eynullazada K."/>
            <person name="Bayramov B."/>
            <person name="Abdulazimova A."/>
            <person name="Shahmuradov I."/>
        </authorList>
    </citation>
    <scope>NUCLEOTIDE SEQUENCE [LARGE SCALE GENOMIC DNA]</scope>
    <source>
        <strain evidence="2">cv. AG2017</strain>
        <tissue evidence="1">Leaf</tissue>
    </source>
</reference>
<organism evidence="1 2">
    <name type="scientific">Punica granatum</name>
    <name type="common">Pomegranate</name>
    <dbReference type="NCBI Taxonomy" id="22663"/>
    <lineage>
        <taxon>Eukaryota</taxon>
        <taxon>Viridiplantae</taxon>
        <taxon>Streptophyta</taxon>
        <taxon>Embryophyta</taxon>
        <taxon>Tracheophyta</taxon>
        <taxon>Spermatophyta</taxon>
        <taxon>Magnoliopsida</taxon>
        <taxon>eudicotyledons</taxon>
        <taxon>Gunneridae</taxon>
        <taxon>Pentapetalae</taxon>
        <taxon>rosids</taxon>
        <taxon>malvids</taxon>
        <taxon>Myrtales</taxon>
        <taxon>Lythraceae</taxon>
        <taxon>Punica</taxon>
    </lineage>
</organism>
<sequence>MTPSIPRDKEVMSQNTFYCAQLLPGPHFSFGLPYPLLSVFFSNFKSVQCLGPHVPSSTLTVGPSATVNSRAQPAYPRLAARSYNILSEAQPSLLESLSYLSVQQPLSTLYRASFTPRGVDITFSRLKGVMTFNFRVLWGHEDHRGLTRVQEALATLGRASLPMRTHYGLQVTSQ</sequence>
<evidence type="ECO:0000313" key="1">
    <source>
        <dbReference type="EMBL" id="PKI62773.1"/>
    </source>
</evidence>
<accession>A0A2I0K3S6</accession>
<protein>
    <submittedName>
        <fullName evidence="1">Uncharacterized protein</fullName>
    </submittedName>
</protein>